<evidence type="ECO:0000256" key="2">
    <source>
        <dbReference type="ARBA" id="ARBA00004906"/>
    </source>
</evidence>
<organism evidence="10 11">
    <name type="scientific">Strongyloides papillosus</name>
    <name type="common">Intestinal threadworm</name>
    <dbReference type="NCBI Taxonomy" id="174720"/>
    <lineage>
        <taxon>Eukaryota</taxon>
        <taxon>Metazoa</taxon>
        <taxon>Ecdysozoa</taxon>
        <taxon>Nematoda</taxon>
        <taxon>Chromadorea</taxon>
        <taxon>Rhabditida</taxon>
        <taxon>Tylenchina</taxon>
        <taxon>Panagrolaimomorpha</taxon>
        <taxon>Strongyloidoidea</taxon>
        <taxon>Strongyloididae</taxon>
        <taxon>Strongyloides</taxon>
    </lineage>
</organism>
<evidence type="ECO:0000259" key="9">
    <source>
        <dbReference type="PROSITE" id="PS50237"/>
    </source>
</evidence>
<dbReference type="Gene3D" id="1.25.10.10">
    <property type="entry name" value="Leucine-rich Repeat Variant"/>
    <property type="match status" value="1"/>
</dbReference>
<protein>
    <recommendedName>
        <fullName evidence="7">E3 ubiquitin-protein ligase</fullName>
        <ecNumber evidence="7">2.3.2.26</ecNumber>
    </recommendedName>
</protein>
<dbReference type="Gene3D" id="3.90.1750.10">
    <property type="entry name" value="Hect, E3 ligase catalytic domains"/>
    <property type="match status" value="1"/>
</dbReference>
<evidence type="ECO:0000256" key="6">
    <source>
        <dbReference type="PROSITE-ProRule" id="PRU00104"/>
    </source>
</evidence>
<dbReference type="EC" id="2.3.2.26" evidence="7"/>
<evidence type="ECO:0000256" key="5">
    <source>
        <dbReference type="ARBA" id="ARBA00022786"/>
    </source>
</evidence>
<dbReference type="WBParaSite" id="SPAL_0000187200.1">
    <property type="protein sequence ID" value="SPAL_0000187200.1"/>
    <property type="gene ID" value="SPAL_0000187200"/>
</dbReference>
<dbReference type="PROSITE" id="PS50237">
    <property type="entry name" value="HECT"/>
    <property type="match status" value="1"/>
</dbReference>
<evidence type="ECO:0000256" key="4">
    <source>
        <dbReference type="ARBA" id="ARBA00022679"/>
    </source>
</evidence>
<reference evidence="11" key="1">
    <citation type="submission" date="2017-02" db="UniProtKB">
        <authorList>
            <consortium name="WormBaseParasite"/>
        </authorList>
    </citation>
    <scope>IDENTIFICATION</scope>
</reference>
<dbReference type="PANTHER" id="PTHR45670">
    <property type="entry name" value="E3 UBIQUITIN-PROTEIN LIGASE TRIP12"/>
    <property type="match status" value="1"/>
</dbReference>
<dbReference type="GO" id="GO:0006974">
    <property type="term" value="P:DNA damage response"/>
    <property type="evidence" value="ECO:0007669"/>
    <property type="project" value="TreeGrafter"/>
</dbReference>
<dbReference type="GO" id="GO:0016607">
    <property type="term" value="C:nuclear speck"/>
    <property type="evidence" value="ECO:0007669"/>
    <property type="project" value="TreeGrafter"/>
</dbReference>
<comment type="similarity">
    <text evidence="3 7">Belongs to the UPL family. K-HECT subfamily.</text>
</comment>
<feature type="domain" description="HECT" evidence="9">
    <location>
        <begin position="1454"/>
        <end position="1813"/>
    </location>
</feature>
<dbReference type="GO" id="GO:0000209">
    <property type="term" value="P:protein polyubiquitination"/>
    <property type="evidence" value="ECO:0007669"/>
    <property type="project" value="TreeGrafter"/>
</dbReference>
<evidence type="ECO:0000313" key="11">
    <source>
        <dbReference type="WBParaSite" id="SPAL_0000187200.1"/>
    </source>
</evidence>
<keyword evidence="4 7" id="KW-0808">Transferase</keyword>
<feature type="active site" description="Glycyl thioester intermediate" evidence="6">
    <location>
        <position position="1781"/>
    </location>
</feature>
<feature type="region of interest" description="Disordered" evidence="8">
    <location>
        <begin position="1225"/>
        <end position="1248"/>
    </location>
</feature>
<evidence type="ECO:0000256" key="8">
    <source>
        <dbReference type="SAM" id="MobiDB-lite"/>
    </source>
</evidence>
<dbReference type="InterPro" id="IPR045322">
    <property type="entry name" value="HECTD1/TRIP12-like"/>
</dbReference>
<proteinExistence type="inferred from homology"/>
<comment type="pathway">
    <text evidence="2 7">Protein modification; protein ubiquitination.</text>
</comment>
<dbReference type="GO" id="GO:0043161">
    <property type="term" value="P:proteasome-mediated ubiquitin-dependent protein catabolic process"/>
    <property type="evidence" value="ECO:0007669"/>
    <property type="project" value="TreeGrafter"/>
</dbReference>
<dbReference type="UniPathway" id="UPA00143"/>
<dbReference type="InterPro" id="IPR057948">
    <property type="entry name" value="TPR_TRIP12_N"/>
</dbReference>
<evidence type="ECO:0000256" key="1">
    <source>
        <dbReference type="ARBA" id="ARBA00000885"/>
    </source>
</evidence>
<dbReference type="SMART" id="SM00119">
    <property type="entry name" value="HECTc"/>
    <property type="match status" value="1"/>
</dbReference>
<keyword evidence="10" id="KW-1185">Reference proteome</keyword>
<dbReference type="Pfam" id="PF25579">
    <property type="entry name" value="TPR_TRIP12_N"/>
    <property type="match status" value="1"/>
</dbReference>
<dbReference type="InterPro" id="IPR000569">
    <property type="entry name" value="HECT_dom"/>
</dbReference>
<evidence type="ECO:0000256" key="3">
    <source>
        <dbReference type="ARBA" id="ARBA00006331"/>
    </source>
</evidence>
<dbReference type="InterPro" id="IPR016024">
    <property type="entry name" value="ARM-type_fold"/>
</dbReference>
<dbReference type="Proteomes" id="UP000046392">
    <property type="component" value="Unplaced"/>
</dbReference>
<sequence>MSGDSSSGSFTSGGPSSVPKPFIPYANTFSGGSSSSGASNLAHAAGRQLMSFLGPRMSMFGGSGLSGHPAKIMEDLTSNEELIQLTAANDLAETLIMHNEDNMPPFPIKEIVQILIQLLQKEHNYELMLVASRCISNLLEVLPRTYTIVNETVPYLLQKLERIECIDVAEQCLIALEHITRRSAKLVLNAGGIPAAISHVDFFSMPSQRLAFQIAANCANHITTNEFDLIKDSVSYLVCRLNGEDDKRILESICTFFYRAVENLQGNPICLRQLIGNDDELLKAVQNILTIQGNSLSTNTFQNLIKMIRQICSKCTDKAVVLLSKLDFAQTIRLLIVGKCEKKEYSGVDFVSRPPNQLFELIQLMGELIPDLATDGVFQLNDTIDQVVAVYMKNQTSGGGSGSNPISLSSTVLHRAVPHNALVHALSVTGQPISFSMPISSSMIPVMEGGSSGGPSRWRNLEAALFSQEQQQQAPQQFEQCMSWFVERDGNWRSMSAQDNMFIEKKQIAGEVEFTFNVSGSEYFGWHVNLRTSTIEQRASKIAYNIDRKLTVKGIEKPTPIHVSDATPSAFTPMEEVEVDERKELLKSNPKPILVAIQLLFPILVQIGENLSSFHLRYKSLRVMMRMIAALDDSEESQELVSRLQFSGYLANCLSTLSNSKRDMGIVVSAIQIVHILIEKFPNVFTTIFKRDGVFFEIEKLSHIKDSTVKPLGQSANIDTEALSGDNNYNNSQPMMAQQISFDTNTGNLNQQRVSFPQPINTEPQRIIYPTGRSDFGYHVNNPYLPTPSSRTTSGGPPTIHALEQQYHRQFMDNMYLSRMQPHIPNYGISVPSYMGGTSSSIPTHPSPMQYVMRPQMIPNVNATRDNIAHITNWFNGQQGTSSSVPPQAQATNVGLQKIGSGNGKSNVVEETIKPWIAAETKYLLDTYCFKDGVPGCHSTDSIVDSLTEIATSLKDKSIDTKPQVIKEMMDIFMSNDISPFQITKSGLIGALTEYLTDTSPDRMACRYNRLQNFMGVFFNLTTNNGFKITRLEDYVDASRKFGIFVNKVVSAVNQLEQFQVKTFDLVSSSSSSLQGLAAMKFFNQHQIRCQLKKHPSCMKLGDWRHSNTPIKVDAFTTINSILRYLFERGIGSQKNVNDEAEDSSDADMMTDEELEERISKNRGKVSTYQGQVELLINDKAIPKEMTMLQAVRTYGLNLKSDDTHLPSNIWSNCFTMYYRAVDNTNQQQQRDSTTSTSSSTDSNTRSSPFTFNLGFGNSLFNFNEKKRTKKDYKNKPCDSLWIDGKIPEIPNQLDKYLGSSVSLSIPDPSLSSIILLKVLYGLNKFYWTLFSSEDSLPITHKSLLPNSAFVSSKLNAKATRQLSDFVAICTQSFPPWLVELIHQVPFIFSFSTRRNFFYFSAFGKDRAMVHMAQSGGADENDQEGGSKYLPNREKKKVVIKRDSILKQAQSILSASNTSRVYMDVEFEGEVGTGYGPTLEFYSLISNELQKHSLKLWRGTPVRRPTTSDQNIEDEYTYADNGLYPAISHSNHSKTKEARIKKMEMLGRLMGQTLYDNRMLDIPFNNVIFKWLLNDMNTFTFADLEEVDELLYDTLKKLMETDEKDFEAVYQFFTLPGNDSFELIKGGKNKLVTKDNVSQFVKLVTHWILKEGIISEMEAMKNGFEAIINVNKMKIFYPEELGLLVGGVNPIANDEFWEIETLKKAFKPDHGYSHDSTQVKWLIEMLFEFDGENRRKFLQFVTGSPRLPVGGFRSLCPALTIVKKTASNGKNDEELPSAMTCYNYLKIPPYSTKEVFLSKFDAALSHIYSFHLT</sequence>
<dbReference type="STRING" id="174720.A0A0N5B744"/>
<dbReference type="GO" id="GO:0061630">
    <property type="term" value="F:ubiquitin protein ligase activity"/>
    <property type="evidence" value="ECO:0007669"/>
    <property type="project" value="UniProtKB-UniRule"/>
</dbReference>
<dbReference type="Gene3D" id="3.30.2410.10">
    <property type="entry name" value="Hect, E3 ligase catalytic domain"/>
    <property type="match status" value="1"/>
</dbReference>
<accession>A0A0N5B744</accession>
<comment type="function">
    <text evidence="7">E3 ubiquitin-protein ligase which accepts ubiquitin from an E2 ubiquitin-conjugating enzyme in the form of a thioester and then directly transfers the ubiquitin to targeted substrates.</text>
</comment>
<evidence type="ECO:0000313" key="10">
    <source>
        <dbReference type="Proteomes" id="UP000046392"/>
    </source>
</evidence>
<evidence type="ECO:0000256" key="7">
    <source>
        <dbReference type="RuleBase" id="RU369009"/>
    </source>
</evidence>
<dbReference type="InterPro" id="IPR035983">
    <property type="entry name" value="Hect_E3_ubiquitin_ligase"/>
</dbReference>
<dbReference type="SUPFAM" id="SSF48371">
    <property type="entry name" value="ARM repeat"/>
    <property type="match status" value="1"/>
</dbReference>
<dbReference type="Pfam" id="PF00632">
    <property type="entry name" value="HECT"/>
    <property type="match status" value="1"/>
</dbReference>
<keyword evidence="5 6" id="KW-0833">Ubl conjugation pathway</keyword>
<dbReference type="SUPFAM" id="SSF56204">
    <property type="entry name" value="Hect, E3 ligase catalytic domain"/>
    <property type="match status" value="1"/>
</dbReference>
<dbReference type="InterPro" id="IPR011989">
    <property type="entry name" value="ARM-like"/>
</dbReference>
<name>A0A0N5B744_STREA</name>
<comment type="catalytic activity">
    <reaction evidence="1 7">
        <text>S-ubiquitinyl-[E2 ubiquitin-conjugating enzyme]-L-cysteine + [acceptor protein]-L-lysine = [E2 ubiquitin-conjugating enzyme]-L-cysteine + N(6)-ubiquitinyl-[acceptor protein]-L-lysine.</text>
        <dbReference type="EC" id="2.3.2.26"/>
    </reaction>
</comment>
<dbReference type="PANTHER" id="PTHR45670:SF13">
    <property type="entry name" value="E3 UBIQUITIN-PROTEIN LIGASE TRIP12"/>
    <property type="match status" value="1"/>
</dbReference>
<dbReference type="CDD" id="cd00078">
    <property type="entry name" value="HECTc"/>
    <property type="match status" value="1"/>
</dbReference>
<dbReference type="Gene3D" id="3.30.2160.10">
    <property type="entry name" value="Hect, E3 ligase catalytic domain"/>
    <property type="match status" value="1"/>
</dbReference>